<dbReference type="OrthoDB" id="5698243at2"/>
<keyword evidence="3" id="KW-1185">Reference proteome</keyword>
<evidence type="ECO:0000313" key="3">
    <source>
        <dbReference type="Proteomes" id="UP000032266"/>
    </source>
</evidence>
<keyword evidence="1" id="KW-1133">Transmembrane helix</keyword>
<evidence type="ECO:0008006" key="4">
    <source>
        <dbReference type="Google" id="ProtNLM"/>
    </source>
</evidence>
<feature type="transmembrane region" description="Helical" evidence="1">
    <location>
        <begin position="237"/>
        <end position="261"/>
    </location>
</feature>
<feature type="transmembrane region" description="Helical" evidence="1">
    <location>
        <begin position="75"/>
        <end position="104"/>
    </location>
</feature>
<dbReference type="Proteomes" id="UP000032266">
    <property type="component" value="Chromosome"/>
</dbReference>
<organism evidence="2 3">
    <name type="scientific">Gynuella sunshinyii YC6258</name>
    <dbReference type="NCBI Taxonomy" id="1445510"/>
    <lineage>
        <taxon>Bacteria</taxon>
        <taxon>Pseudomonadati</taxon>
        <taxon>Pseudomonadota</taxon>
        <taxon>Gammaproteobacteria</taxon>
        <taxon>Oceanospirillales</taxon>
        <taxon>Saccharospirillaceae</taxon>
        <taxon>Gynuella</taxon>
    </lineage>
</organism>
<dbReference type="RefSeq" id="WP_044615243.1">
    <property type="nucleotide sequence ID" value="NZ_CP007142.1"/>
</dbReference>
<feature type="transmembrane region" description="Helical" evidence="1">
    <location>
        <begin position="162"/>
        <end position="183"/>
    </location>
</feature>
<dbReference type="KEGG" id="gsn:YC6258_00019"/>
<proteinExistence type="predicted"/>
<feature type="transmembrane region" description="Helical" evidence="1">
    <location>
        <begin position="195"/>
        <end position="217"/>
    </location>
</feature>
<reference evidence="2 3" key="1">
    <citation type="submission" date="2014-01" db="EMBL/GenBank/DDBJ databases">
        <title>Full genme sequencing of cellulolytic bacterium Gynuella sunshinyii YC6258T gen. nov., sp. nov.</title>
        <authorList>
            <person name="Khan H."/>
            <person name="Chung E.J."/>
            <person name="Chung Y.R."/>
        </authorList>
    </citation>
    <scope>NUCLEOTIDE SEQUENCE [LARGE SCALE GENOMIC DNA]</scope>
    <source>
        <strain evidence="2 3">YC6258</strain>
    </source>
</reference>
<keyword evidence="1" id="KW-0812">Transmembrane</keyword>
<dbReference type="STRING" id="1445510.YC6258_00019"/>
<gene>
    <name evidence="2" type="ORF">YC6258_00019</name>
</gene>
<accession>A0A0C5UXN9</accession>
<feature type="transmembrane region" description="Helical" evidence="1">
    <location>
        <begin position="137"/>
        <end position="156"/>
    </location>
</feature>
<dbReference type="EMBL" id="CP007142">
    <property type="protein sequence ID" value="AJQ92075.1"/>
    <property type="molecule type" value="Genomic_DNA"/>
</dbReference>
<keyword evidence="1" id="KW-0472">Membrane</keyword>
<evidence type="ECO:0000313" key="2">
    <source>
        <dbReference type="EMBL" id="AJQ92075.1"/>
    </source>
</evidence>
<dbReference type="AlphaFoldDB" id="A0A0C5UXN9"/>
<protein>
    <recommendedName>
        <fullName evidence="4">B box-type domain-containing protein</fullName>
    </recommendedName>
</protein>
<evidence type="ECO:0000256" key="1">
    <source>
        <dbReference type="SAM" id="Phobius"/>
    </source>
</evidence>
<dbReference type="HOGENOM" id="CLU_037855_1_0_6"/>
<sequence length="458" mass="51920">MSFCYHHPVLPARWYCEHCRKDFCDQCVRAPNTEEGYPLCYGCQQELSYQPNKADVIPFWNRLSDFFRYPFQGQALIMLSVSLVSALLPDSWIGLIIALLLFLLQLQYGYQVIDTVAHGKMVAPSVADILSGERFGLVFKQFLAIIAMVVLVMLVGHFLHPILAVVLALFFIASLPVSMIMLAMEGDLAAALNPLNLAGMIVRIGWAYGLVYFYMILMSLCSASTSQLLMDLLGPTVGQTAGAISGFYFMLVMFALLGYLVHQYRFELNLGATKQDLRLRRMANQADPNIHMHLHNGQYGSALELMEKSCRDQRGQLSTLERYFKILAFTGDYERLNRGGGGLLAQLAEYNQLAMLTRILRQIWQQQPEFEFSGEQALELGAYLREQQEIELAVRMIKRQYKIVRNAKTRNRLLELFAEIAEEHLRKPELAQQLLKLKGQVIPDLDASAGMQMAPKPE</sequence>
<name>A0A0C5UXN9_9GAMM</name>